<dbReference type="InterPro" id="IPR006073">
    <property type="entry name" value="GTP-bd"/>
</dbReference>
<dbReference type="InterPro" id="IPR045086">
    <property type="entry name" value="OBG_GTPase"/>
</dbReference>
<dbReference type="PRINTS" id="PR00326">
    <property type="entry name" value="GTP1OBG"/>
</dbReference>
<dbReference type="InterPro" id="IPR005225">
    <property type="entry name" value="Small_GTP-bd"/>
</dbReference>
<evidence type="ECO:0000313" key="6">
    <source>
        <dbReference type="Proteomes" id="UP000092321"/>
    </source>
</evidence>
<dbReference type="GO" id="GO:0042254">
    <property type="term" value="P:ribosome biogenesis"/>
    <property type="evidence" value="ECO:0007669"/>
    <property type="project" value="UniProtKB-UniRule"/>
</dbReference>
<protein>
    <submittedName>
        <fullName evidence="5">p-loop containing nucleoside triphosphate hydrolase protein</fullName>
    </submittedName>
</protein>
<dbReference type="InterPro" id="IPR031167">
    <property type="entry name" value="G_OBG"/>
</dbReference>
<dbReference type="GO" id="GO:0003924">
    <property type="term" value="F:GTPase activity"/>
    <property type="evidence" value="ECO:0007669"/>
    <property type="project" value="InterPro"/>
</dbReference>
<name>A0A1B7SZ73_9ASCO</name>
<evidence type="ECO:0000259" key="4">
    <source>
        <dbReference type="PROSITE" id="PS51883"/>
    </source>
</evidence>
<feature type="domain" description="OBG-type G" evidence="3">
    <location>
        <begin position="58"/>
        <end position="230"/>
    </location>
</feature>
<keyword evidence="5" id="KW-0378">Hydrolase</keyword>
<dbReference type="OrthoDB" id="3971242at2759"/>
<dbReference type="PANTHER" id="PTHR11702">
    <property type="entry name" value="DEVELOPMENTALLY REGULATED GTP-BINDING PROTEIN-RELATED"/>
    <property type="match status" value="1"/>
</dbReference>
<dbReference type="InterPro" id="IPR036726">
    <property type="entry name" value="GTP1_OBG_dom_sf"/>
</dbReference>
<evidence type="ECO:0000313" key="5">
    <source>
        <dbReference type="EMBL" id="OBA21767.1"/>
    </source>
</evidence>
<dbReference type="Proteomes" id="UP000092321">
    <property type="component" value="Unassembled WGS sequence"/>
</dbReference>
<dbReference type="InterPro" id="IPR027417">
    <property type="entry name" value="P-loop_NTPase"/>
</dbReference>
<dbReference type="PANTHER" id="PTHR11702:SF31">
    <property type="entry name" value="MITOCHONDRIAL RIBOSOME-ASSOCIATED GTPASE 2"/>
    <property type="match status" value="1"/>
</dbReference>
<keyword evidence="1" id="KW-0547">Nucleotide-binding</keyword>
<evidence type="ECO:0000256" key="2">
    <source>
        <dbReference type="ARBA" id="ARBA00023134"/>
    </source>
</evidence>
<keyword evidence="2" id="KW-0342">GTP-binding</keyword>
<dbReference type="InterPro" id="IPR006169">
    <property type="entry name" value="GTP1_OBG_dom"/>
</dbReference>
<dbReference type="NCBIfam" id="TIGR00231">
    <property type="entry name" value="small_GTP"/>
    <property type="match status" value="1"/>
</dbReference>
<organism evidence="5 6">
    <name type="scientific">Hanseniaspora valbyensis NRRL Y-1626</name>
    <dbReference type="NCBI Taxonomy" id="766949"/>
    <lineage>
        <taxon>Eukaryota</taxon>
        <taxon>Fungi</taxon>
        <taxon>Dikarya</taxon>
        <taxon>Ascomycota</taxon>
        <taxon>Saccharomycotina</taxon>
        <taxon>Saccharomycetes</taxon>
        <taxon>Saccharomycodales</taxon>
        <taxon>Saccharomycodaceae</taxon>
        <taxon>Hanseniaspora</taxon>
    </lineage>
</organism>
<accession>A0A1B7SZ73</accession>
<dbReference type="AlphaFoldDB" id="A0A1B7SZ73"/>
<comment type="caution">
    <text evidence="5">The sequence shown here is derived from an EMBL/GenBank/DDBJ whole genome shotgun (WGS) entry which is preliminary data.</text>
</comment>
<reference evidence="6" key="1">
    <citation type="journal article" date="2016" name="Proc. Natl. Acad. Sci. U.S.A.">
        <title>Comparative genomics of biotechnologically important yeasts.</title>
        <authorList>
            <person name="Riley R."/>
            <person name="Haridas S."/>
            <person name="Wolfe K.H."/>
            <person name="Lopes M.R."/>
            <person name="Hittinger C.T."/>
            <person name="Goeker M."/>
            <person name="Salamov A.A."/>
            <person name="Wisecaver J.H."/>
            <person name="Long T.M."/>
            <person name="Calvey C.H."/>
            <person name="Aerts A.L."/>
            <person name="Barry K.W."/>
            <person name="Choi C."/>
            <person name="Clum A."/>
            <person name="Coughlan A.Y."/>
            <person name="Deshpande S."/>
            <person name="Douglass A.P."/>
            <person name="Hanson S.J."/>
            <person name="Klenk H.-P."/>
            <person name="LaButti K.M."/>
            <person name="Lapidus A."/>
            <person name="Lindquist E.A."/>
            <person name="Lipzen A.M."/>
            <person name="Meier-Kolthoff J.P."/>
            <person name="Ohm R.A."/>
            <person name="Otillar R.P."/>
            <person name="Pangilinan J.L."/>
            <person name="Peng Y."/>
            <person name="Rokas A."/>
            <person name="Rosa C.A."/>
            <person name="Scheuner C."/>
            <person name="Sibirny A.A."/>
            <person name="Slot J.C."/>
            <person name="Stielow J.B."/>
            <person name="Sun H."/>
            <person name="Kurtzman C.P."/>
            <person name="Blackwell M."/>
            <person name="Grigoriev I.V."/>
            <person name="Jeffries T.W."/>
        </authorList>
    </citation>
    <scope>NUCLEOTIDE SEQUENCE [LARGE SCALE GENOMIC DNA]</scope>
    <source>
        <strain evidence="6">NRRL Y-1626</strain>
    </source>
</reference>
<dbReference type="Gene3D" id="3.40.50.300">
    <property type="entry name" value="P-loop containing nucleotide triphosphate hydrolases"/>
    <property type="match status" value="1"/>
</dbReference>
<evidence type="ECO:0000256" key="1">
    <source>
        <dbReference type="ARBA" id="ARBA00022741"/>
    </source>
</evidence>
<sequence length="243" mass="26859">MGIDLNKPLDKPMLLLRGGSVGLGNMHFKINNVNNPVFAKKGRNGITASFIFELKLLADLGLVGFPNAGKSTILRAVSNARPRVGHWEFTTLVPTLGTVVMPPGKSSFTVSDIPGIIEGASENKGLGLEFLKHIERSSGIVFVLGMDKPNPLNELNILINELKTHGIEDIDRAVVVCNKCDLTDNNLDIQGQYKLLEDFVDQIYWDIIPISAKNNQNIDILKDKLFNLVFDKGNIKRKRLVDE</sequence>
<dbReference type="GO" id="GO:0005739">
    <property type="term" value="C:mitochondrion"/>
    <property type="evidence" value="ECO:0007669"/>
    <property type="project" value="TreeGrafter"/>
</dbReference>
<keyword evidence="6" id="KW-1185">Reference proteome</keyword>
<dbReference type="PROSITE" id="PS51710">
    <property type="entry name" value="G_OBG"/>
    <property type="match status" value="1"/>
</dbReference>
<dbReference type="SUPFAM" id="SSF82051">
    <property type="entry name" value="Obg GTP-binding protein N-terminal domain"/>
    <property type="match status" value="1"/>
</dbReference>
<evidence type="ECO:0000259" key="3">
    <source>
        <dbReference type="PROSITE" id="PS51710"/>
    </source>
</evidence>
<proteinExistence type="predicted"/>
<dbReference type="SUPFAM" id="SSF52540">
    <property type="entry name" value="P-loop containing nucleoside triphosphate hydrolases"/>
    <property type="match status" value="1"/>
</dbReference>
<gene>
    <name evidence="5" type="ORF">HANVADRAFT_28309</name>
</gene>
<feature type="domain" description="Obg" evidence="4">
    <location>
        <begin position="1"/>
        <end position="57"/>
    </location>
</feature>
<dbReference type="Pfam" id="PF01926">
    <property type="entry name" value="MMR_HSR1"/>
    <property type="match status" value="1"/>
</dbReference>
<dbReference type="EMBL" id="LXPE01000581">
    <property type="protein sequence ID" value="OBA21767.1"/>
    <property type="molecule type" value="Genomic_DNA"/>
</dbReference>
<dbReference type="CDD" id="cd01898">
    <property type="entry name" value="Obg"/>
    <property type="match status" value="1"/>
</dbReference>
<dbReference type="PROSITE" id="PS51883">
    <property type="entry name" value="OBG"/>
    <property type="match status" value="1"/>
</dbReference>
<dbReference type="GO" id="GO:0005525">
    <property type="term" value="F:GTP binding"/>
    <property type="evidence" value="ECO:0007669"/>
    <property type="project" value="UniProtKB-KW"/>
</dbReference>